<protein>
    <recommendedName>
        <fullName evidence="6 7">Lipopolysaccharide export system protein LptC</fullName>
    </recommendedName>
</protein>
<dbReference type="InterPro" id="IPR052363">
    <property type="entry name" value="LPS_export_LptC"/>
</dbReference>
<organism evidence="8 9">
    <name type="scientific">Alteromonas portus</name>
    <dbReference type="NCBI Taxonomy" id="2565549"/>
    <lineage>
        <taxon>Bacteria</taxon>
        <taxon>Pseudomonadati</taxon>
        <taxon>Pseudomonadota</taxon>
        <taxon>Gammaproteobacteria</taxon>
        <taxon>Alteromonadales</taxon>
        <taxon>Alteromonadaceae</taxon>
        <taxon>Alteromonas/Salinimonas group</taxon>
        <taxon>Alteromonas</taxon>
    </lineage>
</organism>
<keyword evidence="1 6" id="KW-1003">Cell membrane</keyword>
<dbReference type="RefSeq" id="WP_136780547.1">
    <property type="nucleotide sequence ID" value="NZ_JBMQEY010000002.1"/>
</dbReference>
<comment type="function">
    <text evidence="7">Required for the translocation of lipopolysaccharide (LPS) from the inner membrane to the outer membrane.</text>
</comment>
<name>A0A4U0ZMX8_9ALTE</name>
<dbReference type="Proteomes" id="UP000305471">
    <property type="component" value="Unassembled WGS sequence"/>
</dbReference>
<evidence type="ECO:0000256" key="2">
    <source>
        <dbReference type="ARBA" id="ARBA00022519"/>
    </source>
</evidence>
<evidence type="ECO:0000313" key="9">
    <source>
        <dbReference type="Proteomes" id="UP000305471"/>
    </source>
</evidence>
<dbReference type="GO" id="GO:0030288">
    <property type="term" value="C:outer membrane-bounded periplasmic space"/>
    <property type="evidence" value="ECO:0007669"/>
    <property type="project" value="TreeGrafter"/>
</dbReference>
<dbReference type="Pfam" id="PF06835">
    <property type="entry name" value="LptC"/>
    <property type="match status" value="1"/>
</dbReference>
<dbReference type="GO" id="GO:0015221">
    <property type="term" value="F:lipopolysaccharide transmembrane transporter activity"/>
    <property type="evidence" value="ECO:0007669"/>
    <property type="project" value="InterPro"/>
</dbReference>
<keyword evidence="3 6" id="KW-0812">Transmembrane</keyword>
<comment type="caution">
    <text evidence="8">The sequence shown here is derived from an EMBL/GenBank/DDBJ whole genome shotgun (WGS) entry which is preliminary data.</text>
</comment>
<accession>A0A4U0ZMX8</accession>
<comment type="subcellular location">
    <subcellularLocation>
        <location evidence="6">Cell inner membrane</location>
        <topology evidence="6">Single-pass membrane protein</topology>
    </subcellularLocation>
</comment>
<dbReference type="GO" id="GO:0017089">
    <property type="term" value="F:glycolipid transfer activity"/>
    <property type="evidence" value="ECO:0007669"/>
    <property type="project" value="TreeGrafter"/>
</dbReference>
<comment type="similarity">
    <text evidence="6 7">Belongs to the LptC family.</text>
</comment>
<dbReference type="GO" id="GO:0043165">
    <property type="term" value="P:Gram-negative-bacterium-type cell outer membrane assembly"/>
    <property type="evidence" value="ECO:0007669"/>
    <property type="project" value="UniProtKB-UniRule"/>
</dbReference>
<comment type="function">
    <text evidence="6">Involved in the assembly of lipopolysaccharide (LPS). Required for the translocation of LPS from the inner membrane to the outer membrane. Facilitates the transfer of LPS from the inner membrane to the periplasmic protein LptA. Could be a docking site for LptA.</text>
</comment>
<gene>
    <name evidence="6 8" type="primary">lptC</name>
    <name evidence="8" type="ORF">E5672_01090</name>
</gene>
<dbReference type="NCBIfam" id="TIGR04409">
    <property type="entry name" value="LptC_YrbK"/>
    <property type="match status" value="1"/>
</dbReference>
<sequence>MSLFGFNRLGLSISALFILALLMYIPTWMEEQPETQSSSENDALKPAYKAKNLTTTLYNQDGELNHKVFAESMEHYDQLGFVLFQQPRYTLYTENATSPWVVTAQEGTLYNNELIQLENSVVIENQTSDDFVKSLSTEYIQINLDTKQMTSDQPVEILGTQYLILSNGFNANLRTQEYELLDHVQTTYSPSN</sequence>
<dbReference type="HAMAP" id="MF_01915">
    <property type="entry name" value="LPS_assembly_LptC"/>
    <property type="match status" value="1"/>
</dbReference>
<feature type="transmembrane region" description="Helical" evidence="6">
    <location>
        <begin position="9"/>
        <end position="29"/>
    </location>
</feature>
<dbReference type="AlphaFoldDB" id="A0A4U0ZMX8"/>
<evidence type="ECO:0000256" key="6">
    <source>
        <dbReference type="HAMAP-Rule" id="MF_01915"/>
    </source>
</evidence>
<dbReference type="GO" id="GO:0005886">
    <property type="term" value="C:plasma membrane"/>
    <property type="evidence" value="ECO:0007669"/>
    <property type="project" value="UniProtKB-SubCell"/>
</dbReference>
<dbReference type="InterPro" id="IPR010664">
    <property type="entry name" value="LipoPS_assembly_LptC-rel"/>
</dbReference>
<dbReference type="PANTHER" id="PTHR37481:SF1">
    <property type="entry name" value="LIPOPOLYSACCHARIDE EXPORT SYSTEM PROTEIN LPTC"/>
    <property type="match status" value="1"/>
</dbReference>
<evidence type="ECO:0000256" key="4">
    <source>
        <dbReference type="ARBA" id="ARBA00022989"/>
    </source>
</evidence>
<proteinExistence type="inferred from homology"/>
<dbReference type="PIRSF" id="PIRSF028513">
    <property type="entry name" value="LptC"/>
    <property type="match status" value="1"/>
</dbReference>
<keyword evidence="2 6" id="KW-0997">Cell inner membrane</keyword>
<keyword evidence="5 6" id="KW-0472">Membrane</keyword>
<evidence type="ECO:0000256" key="3">
    <source>
        <dbReference type="ARBA" id="ARBA00022692"/>
    </source>
</evidence>
<dbReference type="PANTHER" id="PTHR37481">
    <property type="entry name" value="LIPOPOLYSACCHARIDE EXPORT SYSTEM PROTEIN LPTC"/>
    <property type="match status" value="1"/>
</dbReference>
<evidence type="ECO:0000313" key="8">
    <source>
        <dbReference type="EMBL" id="TKB04719.1"/>
    </source>
</evidence>
<comment type="subunit">
    <text evidence="6">Component of the lipopolysaccharide transport and assembly complex. Interacts with LptA and the LptBFG transporter complex.</text>
</comment>
<dbReference type="InterPro" id="IPR026265">
    <property type="entry name" value="LptC"/>
</dbReference>
<dbReference type="Gene3D" id="2.60.450.10">
    <property type="entry name" value="Lipopolysaccharide (LPS) transport protein A like domain"/>
    <property type="match status" value="1"/>
</dbReference>
<evidence type="ECO:0000256" key="5">
    <source>
        <dbReference type="ARBA" id="ARBA00023136"/>
    </source>
</evidence>
<reference evidence="8 9" key="1">
    <citation type="submission" date="2019-04" db="EMBL/GenBank/DDBJ databases">
        <title>Alteromonas portus sp. nov., an alginate lyase-excreting marine bacterium.</title>
        <authorList>
            <person name="Huang H."/>
            <person name="Mo K."/>
            <person name="Bao S."/>
        </authorList>
    </citation>
    <scope>NUCLEOTIDE SEQUENCE [LARGE SCALE GENOMIC DNA]</scope>
    <source>
        <strain evidence="8 9">HB161718</strain>
    </source>
</reference>
<keyword evidence="9" id="KW-1185">Reference proteome</keyword>
<dbReference type="EMBL" id="SWCO01000001">
    <property type="protein sequence ID" value="TKB04719.1"/>
    <property type="molecule type" value="Genomic_DNA"/>
</dbReference>
<dbReference type="OrthoDB" id="6193381at2"/>
<evidence type="ECO:0000256" key="7">
    <source>
        <dbReference type="PIRNR" id="PIRNR028513"/>
    </source>
</evidence>
<keyword evidence="4 6" id="KW-1133">Transmembrane helix</keyword>
<evidence type="ECO:0000256" key="1">
    <source>
        <dbReference type="ARBA" id="ARBA00022475"/>
    </source>
</evidence>